<name>A0A1B2I390_9BACT</name>
<dbReference type="GO" id="GO:0005829">
    <property type="term" value="C:cytosol"/>
    <property type="evidence" value="ECO:0007669"/>
    <property type="project" value="TreeGrafter"/>
</dbReference>
<keyword evidence="2" id="KW-0456">Lyase</keyword>
<dbReference type="AlphaFoldDB" id="A0A1B2I390"/>
<dbReference type="InterPro" id="IPR019777">
    <property type="entry name" value="Form_AcTrfase_GR_CS"/>
</dbReference>
<gene>
    <name evidence="6" type="ORF">BED41_04445</name>
</gene>
<dbReference type="GO" id="GO:0016829">
    <property type="term" value="F:lyase activity"/>
    <property type="evidence" value="ECO:0007669"/>
    <property type="project" value="UniProtKB-KW"/>
</dbReference>
<dbReference type="InterPro" id="IPR004184">
    <property type="entry name" value="PFL_dom"/>
</dbReference>
<dbReference type="STRING" id="1197717.BED41_04445"/>
<dbReference type="PROSITE" id="PS00850">
    <property type="entry name" value="GLY_RADICAL_1"/>
    <property type="match status" value="1"/>
</dbReference>
<protein>
    <recommendedName>
        <fullName evidence="8">Glycyl radical enzyme</fullName>
    </recommendedName>
</protein>
<keyword evidence="7" id="KW-1185">Reference proteome</keyword>
<dbReference type="OrthoDB" id="108at2"/>
<feature type="modified residue" description="Glycine radical" evidence="3">
    <location>
        <position position="764"/>
    </location>
</feature>
<proteinExistence type="predicted"/>
<dbReference type="PANTHER" id="PTHR43641">
    <property type="entry name" value="FORMATE ACETYLTRANSFERASE 3-RELATED"/>
    <property type="match status" value="1"/>
</dbReference>
<reference evidence="6" key="1">
    <citation type="submission" date="2016-08" db="EMBL/GenBank/DDBJ databases">
        <title>Complete genome of Cloacibacillus porcorum.</title>
        <authorList>
            <person name="Looft T."/>
            <person name="Bayles D.O."/>
            <person name="Alt D.P."/>
        </authorList>
    </citation>
    <scope>NUCLEOTIDE SEQUENCE [LARGE SCALE GENOMIC DNA]</scope>
    <source>
        <strain evidence="6">CL-84</strain>
    </source>
</reference>
<dbReference type="PROSITE" id="PS51149">
    <property type="entry name" value="GLY_RADICAL_2"/>
    <property type="match status" value="1"/>
</dbReference>
<dbReference type="InterPro" id="IPR051215">
    <property type="entry name" value="GRE"/>
</dbReference>
<accession>A0A1B2I390</accession>
<dbReference type="KEGG" id="cpor:BED41_04445"/>
<organism evidence="6 7">
    <name type="scientific">Cloacibacillus porcorum</name>
    <dbReference type="NCBI Taxonomy" id="1197717"/>
    <lineage>
        <taxon>Bacteria</taxon>
        <taxon>Thermotogati</taxon>
        <taxon>Synergistota</taxon>
        <taxon>Synergistia</taxon>
        <taxon>Synergistales</taxon>
        <taxon>Synergistaceae</taxon>
        <taxon>Cloacibacillus</taxon>
    </lineage>
</organism>
<feature type="domain" description="PFL" evidence="5">
    <location>
        <begin position="8"/>
        <end position="661"/>
    </location>
</feature>
<evidence type="ECO:0000256" key="2">
    <source>
        <dbReference type="ARBA" id="ARBA00023239"/>
    </source>
</evidence>
<dbReference type="PANTHER" id="PTHR43641:SF2">
    <property type="entry name" value="DEHYDRATASE YBIW-RELATED"/>
    <property type="match status" value="1"/>
</dbReference>
<dbReference type="GeneID" id="83057104"/>
<dbReference type="RefSeq" id="WP_066743498.1">
    <property type="nucleotide sequence ID" value="NZ_CP016757.1"/>
</dbReference>
<dbReference type="NCBIfam" id="TIGR01774">
    <property type="entry name" value="PFL2-3"/>
    <property type="match status" value="1"/>
</dbReference>
<feature type="domain" description="Glycine radical" evidence="4">
    <location>
        <begin position="668"/>
        <end position="789"/>
    </location>
</feature>
<dbReference type="PROSITE" id="PS51554">
    <property type="entry name" value="PFL"/>
    <property type="match status" value="1"/>
</dbReference>
<dbReference type="InterPro" id="IPR001150">
    <property type="entry name" value="Gly_radical"/>
</dbReference>
<dbReference type="InterPro" id="IPR010098">
    <property type="entry name" value="PFL2/GDeHydtase_fam"/>
</dbReference>
<evidence type="ECO:0000313" key="7">
    <source>
        <dbReference type="Proteomes" id="UP000093044"/>
    </source>
</evidence>
<evidence type="ECO:0000259" key="5">
    <source>
        <dbReference type="PROSITE" id="PS51554"/>
    </source>
</evidence>
<evidence type="ECO:0000256" key="1">
    <source>
        <dbReference type="ARBA" id="ARBA00022818"/>
    </source>
</evidence>
<evidence type="ECO:0000313" key="6">
    <source>
        <dbReference type="EMBL" id="ANZ44403.1"/>
    </source>
</evidence>
<dbReference type="Pfam" id="PF02901">
    <property type="entry name" value="PFL-like"/>
    <property type="match status" value="1"/>
</dbReference>
<evidence type="ECO:0000256" key="3">
    <source>
        <dbReference type="PROSITE-ProRule" id="PRU00493"/>
    </source>
</evidence>
<dbReference type="Proteomes" id="UP000093044">
    <property type="component" value="Chromosome"/>
</dbReference>
<evidence type="ECO:0008006" key="8">
    <source>
        <dbReference type="Google" id="ProtNLM"/>
    </source>
</evidence>
<dbReference type="EMBL" id="CP016757">
    <property type="protein sequence ID" value="ANZ44403.1"/>
    <property type="molecule type" value="Genomic_DNA"/>
</dbReference>
<dbReference type="Gene3D" id="3.20.70.20">
    <property type="match status" value="1"/>
</dbReference>
<sequence length="790" mass="86542">MIREESVKRIAGMKERMITNCPTELLPERALLVTEAYKLYAAEPPVLKRAYALRHILENMTLFIDDEELFVGHNSPKPRSPIACPELGARWILADLDNFATRPADSIGITDENKKILRECLEGWQEASLDSVTAGLVSAEARSAIAEAMITVGAQGTAHGNIAVNNKKLLEKGLRGIIDEIEAKLASFKPRCAADGNKIDFWRAAKLSCEAVIAFAHRYADEAQRRAAACSDPVRREELYEIAAVLKRVPEFPAANFREALQSVWLIYVVTQIEADPHAMLLGRFDQYMYPYYKNDVEAGRLTDDEAVELLAHIWIKCTAIIKLMDSVTTRTFAGFPLFQNITLGGQGPRGEDACNELTGLIMEAAAVARVPQPSLSFRYHNKVDPDALLKACETIKLGLGYPAVMNDNCIIPKHLIRGATLEEARGYCMNCVESDIEGACDSRSNGGYVNLPKAFLLALNDGADPATGRQAGPHTGKLADFKNFEELMVAFESQVAYFVELIVRAYDLIDGAHAAHAPEPFTSALLDDCIETGLTRQEGGVRYNFSGIFGVGLASAADAMAAVRKVIFDDGSASPEALLNALRDDFAGAPELKKLCEAAPKFGNDDDYADLLARDASHIFCKEVVQYPCMRGGFYIPELHSVSTHVYFGELTGATPDGRPAATPFSDGASPVGGRDRNGPTAAVCSMSKIDHMEVLQGVLYNQKFSPSVLSAPNSAALLADYVRAWCDLGGHHIQFNIVSSDDLKEAQRQPDDYRDLIVRVAGYSAYFAELNENTQNEIIARTEYEEMN</sequence>
<dbReference type="Pfam" id="PF01228">
    <property type="entry name" value="Gly_radical"/>
    <property type="match status" value="1"/>
</dbReference>
<keyword evidence="1 3" id="KW-0556">Organic radical</keyword>
<dbReference type="SUPFAM" id="SSF51998">
    <property type="entry name" value="PFL-like glycyl radical enzymes"/>
    <property type="match status" value="1"/>
</dbReference>
<evidence type="ECO:0000259" key="4">
    <source>
        <dbReference type="PROSITE" id="PS51149"/>
    </source>
</evidence>